<dbReference type="RefSeq" id="XP_018043294.1">
    <property type="nucleotide sequence ID" value="XM_018179918.1"/>
</dbReference>
<evidence type="ECO:0000313" key="2">
    <source>
        <dbReference type="Proteomes" id="UP000077069"/>
    </source>
</evidence>
<dbReference type="EMBL" id="KV441548">
    <property type="protein sequence ID" value="OAG12929.1"/>
    <property type="molecule type" value="Genomic_DNA"/>
</dbReference>
<accession>A0A177D1M1</accession>
<reference evidence="1 2" key="1">
    <citation type="submission" date="2016-05" db="EMBL/GenBank/DDBJ databases">
        <title>Comparative analysis of secretome profiles of manganese(II)-oxidizing ascomycete fungi.</title>
        <authorList>
            <consortium name="DOE Joint Genome Institute"/>
            <person name="Zeiner C.A."/>
            <person name="Purvine S.O."/>
            <person name="Zink E.M."/>
            <person name="Wu S."/>
            <person name="Pasa-Tolic L."/>
            <person name="Chaput D.L."/>
            <person name="Haridas S."/>
            <person name="Grigoriev I.V."/>
            <person name="Santelli C.M."/>
            <person name="Hansel C.M."/>
        </authorList>
    </citation>
    <scope>NUCLEOTIDE SEQUENCE [LARGE SCALE GENOMIC DNA]</scope>
    <source>
        <strain evidence="1 2">AP3s5-JAC2a</strain>
    </source>
</reference>
<dbReference type="InParanoid" id="A0A177D1M1"/>
<dbReference type="Proteomes" id="UP000077069">
    <property type="component" value="Unassembled WGS sequence"/>
</dbReference>
<sequence>MPQLSGLHGILRAHLISTPFQHSLAACCTLTTTSLADLHVTAARLSSSRAVLWTFPVCQPIGPPYFTRSCLRAAHHPLGCHAPSHPRTWRSHSYAVLAPTSEPVPRSPWGMYDPSRHSLPPGRVGSSWLSATWKNTSLAVWCLGNFQFQIVPNTHRAKTRAGCFVREILTTTAVAEPYITPVNSKVEASSPPASSDNSL</sequence>
<proteinExistence type="predicted"/>
<dbReference type="GeneID" id="28763404"/>
<name>A0A177D1M1_9PLEO</name>
<dbReference type="AlphaFoldDB" id="A0A177D1M1"/>
<protein>
    <submittedName>
        <fullName evidence="1">Uncharacterized protein</fullName>
    </submittedName>
</protein>
<gene>
    <name evidence="1" type="ORF">CC84DRAFT_1171571</name>
</gene>
<keyword evidence="2" id="KW-1185">Reference proteome</keyword>
<organism evidence="1 2">
    <name type="scientific">Paraphaeosphaeria sporulosa</name>
    <dbReference type="NCBI Taxonomy" id="1460663"/>
    <lineage>
        <taxon>Eukaryota</taxon>
        <taxon>Fungi</taxon>
        <taxon>Dikarya</taxon>
        <taxon>Ascomycota</taxon>
        <taxon>Pezizomycotina</taxon>
        <taxon>Dothideomycetes</taxon>
        <taxon>Pleosporomycetidae</taxon>
        <taxon>Pleosporales</taxon>
        <taxon>Massarineae</taxon>
        <taxon>Didymosphaeriaceae</taxon>
        <taxon>Paraphaeosphaeria</taxon>
    </lineage>
</organism>
<evidence type="ECO:0000313" key="1">
    <source>
        <dbReference type="EMBL" id="OAG12929.1"/>
    </source>
</evidence>